<comment type="caution">
    <text evidence="1">The sequence shown here is derived from an EMBL/GenBank/DDBJ whole genome shotgun (WGS) entry which is preliminary data.</text>
</comment>
<dbReference type="Proteomes" id="UP000805193">
    <property type="component" value="Unassembled WGS sequence"/>
</dbReference>
<sequence length="203" mass="21815">MRFPLKGRTYQCRAGAQGGRRIAASAPEDGSATVSRGFLTALMISEVGMCRRHAGFRRERVVLLTCDADSPNGRARWLCSSARRLKAPRTMAAALGLHCCSVEGSVPPSRGWCVGSSGRWVPVEQPGKAGGWQRGFNVRRRGCEGRAGALPKHGHRAWDDTHVTSPTSHRAQQGGAKSDTTIIKNIKKARPAAQGGMLDEGIE</sequence>
<proteinExistence type="predicted"/>
<dbReference type="EMBL" id="JABSTQ010009032">
    <property type="protein sequence ID" value="KAG0433782.1"/>
    <property type="molecule type" value="Genomic_DNA"/>
</dbReference>
<reference evidence="1 2" key="1">
    <citation type="journal article" date="2020" name="Cell">
        <title>Large-Scale Comparative Analyses of Tick Genomes Elucidate Their Genetic Diversity and Vector Capacities.</title>
        <authorList>
            <consortium name="Tick Genome and Microbiome Consortium (TIGMIC)"/>
            <person name="Jia N."/>
            <person name="Wang J."/>
            <person name="Shi W."/>
            <person name="Du L."/>
            <person name="Sun Y."/>
            <person name="Zhan W."/>
            <person name="Jiang J.F."/>
            <person name="Wang Q."/>
            <person name="Zhang B."/>
            <person name="Ji P."/>
            <person name="Bell-Sakyi L."/>
            <person name="Cui X.M."/>
            <person name="Yuan T.T."/>
            <person name="Jiang B.G."/>
            <person name="Yang W.F."/>
            <person name="Lam T.T."/>
            <person name="Chang Q.C."/>
            <person name="Ding S.J."/>
            <person name="Wang X.J."/>
            <person name="Zhu J.G."/>
            <person name="Ruan X.D."/>
            <person name="Zhao L."/>
            <person name="Wei J.T."/>
            <person name="Ye R.Z."/>
            <person name="Que T.C."/>
            <person name="Du C.H."/>
            <person name="Zhou Y.H."/>
            <person name="Cheng J.X."/>
            <person name="Dai P.F."/>
            <person name="Guo W.B."/>
            <person name="Han X.H."/>
            <person name="Huang E.J."/>
            <person name="Li L.F."/>
            <person name="Wei W."/>
            <person name="Gao Y.C."/>
            <person name="Liu J.Z."/>
            <person name="Shao H.Z."/>
            <person name="Wang X."/>
            <person name="Wang C.C."/>
            <person name="Yang T.C."/>
            <person name="Huo Q.B."/>
            <person name="Li W."/>
            <person name="Chen H.Y."/>
            <person name="Chen S.E."/>
            <person name="Zhou L.G."/>
            <person name="Ni X.B."/>
            <person name="Tian J.H."/>
            <person name="Sheng Y."/>
            <person name="Liu T."/>
            <person name="Pan Y.S."/>
            <person name="Xia L.Y."/>
            <person name="Li J."/>
            <person name="Zhao F."/>
            <person name="Cao W.C."/>
        </authorList>
    </citation>
    <scope>NUCLEOTIDE SEQUENCE [LARGE SCALE GENOMIC DNA]</scope>
    <source>
        <strain evidence="1">Iper-2018</strain>
    </source>
</reference>
<evidence type="ECO:0000313" key="1">
    <source>
        <dbReference type="EMBL" id="KAG0433782.1"/>
    </source>
</evidence>
<organism evidence="1 2">
    <name type="scientific">Ixodes persulcatus</name>
    <name type="common">Taiga tick</name>
    <dbReference type="NCBI Taxonomy" id="34615"/>
    <lineage>
        <taxon>Eukaryota</taxon>
        <taxon>Metazoa</taxon>
        <taxon>Ecdysozoa</taxon>
        <taxon>Arthropoda</taxon>
        <taxon>Chelicerata</taxon>
        <taxon>Arachnida</taxon>
        <taxon>Acari</taxon>
        <taxon>Parasitiformes</taxon>
        <taxon>Ixodida</taxon>
        <taxon>Ixodoidea</taxon>
        <taxon>Ixodidae</taxon>
        <taxon>Ixodinae</taxon>
        <taxon>Ixodes</taxon>
    </lineage>
</organism>
<evidence type="ECO:0000313" key="2">
    <source>
        <dbReference type="Proteomes" id="UP000805193"/>
    </source>
</evidence>
<protein>
    <submittedName>
        <fullName evidence="1">Uncharacterized protein</fullName>
    </submittedName>
</protein>
<accession>A0AC60QHQ4</accession>
<gene>
    <name evidence="1" type="ORF">HPB47_019592</name>
</gene>
<name>A0AC60QHQ4_IXOPE</name>
<keyword evidence="2" id="KW-1185">Reference proteome</keyword>